<reference evidence="8" key="1">
    <citation type="submission" date="2020-04" db="EMBL/GenBank/DDBJ databases">
        <authorList>
            <person name="Alioto T."/>
            <person name="Alioto T."/>
            <person name="Gomez Garrido J."/>
        </authorList>
    </citation>
    <scope>NUCLEOTIDE SEQUENCE</scope>
    <source>
        <strain evidence="8">A484AB</strain>
    </source>
</reference>
<dbReference type="Proteomes" id="UP001152795">
    <property type="component" value="Unassembled WGS sequence"/>
</dbReference>
<evidence type="ECO:0000256" key="6">
    <source>
        <dbReference type="ARBA" id="ARBA00022918"/>
    </source>
</evidence>
<sequence>METTLADLRDEICDPYLDDIIVFSASFGDHVRHPRLVLERLKENGVKLKLKKCTIFKRELVFLGIIVSKDGYKLDPSTFAPILCMQETLPKTVNEVRKQMGFLNYYRRYIANFSAMANSIYDLVKTSEGGTNGVFAKHKKNASQKVSWTQTHQAALEQLLSHVTRAPVMAYPDATRPTILHTDASENGLGVVLYQKQAPRNRSGKHEYLALKWAICDHFRDYYSPPFEVFTDNNPLTYVLSSAKLNATGLRWIGELADFNFTIRYRPRKANADANTLSRMPEHMEQYMASCNKETSQDELRTIIKSVQLQDEGHINWISSLTNDHSVADESEPKLPSDN</sequence>
<organism evidence="8 9">
    <name type="scientific">Paramuricea clavata</name>
    <name type="common">Red gorgonian</name>
    <name type="synonym">Violescent sea-whip</name>
    <dbReference type="NCBI Taxonomy" id="317549"/>
    <lineage>
        <taxon>Eukaryota</taxon>
        <taxon>Metazoa</taxon>
        <taxon>Cnidaria</taxon>
        <taxon>Anthozoa</taxon>
        <taxon>Octocorallia</taxon>
        <taxon>Malacalcyonacea</taxon>
        <taxon>Plexauridae</taxon>
        <taxon>Paramuricea</taxon>
    </lineage>
</organism>
<dbReference type="PANTHER" id="PTHR37984:SF5">
    <property type="entry name" value="PROTEIN NYNRIN-LIKE"/>
    <property type="match status" value="1"/>
</dbReference>
<dbReference type="PANTHER" id="PTHR37984">
    <property type="entry name" value="PROTEIN CBG26694"/>
    <property type="match status" value="1"/>
</dbReference>
<dbReference type="GO" id="GO:0004519">
    <property type="term" value="F:endonuclease activity"/>
    <property type="evidence" value="ECO:0007669"/>
    <property type="project" value="UniProtKB-KW"/>
</dbReference>
<accession>A0A7D9JBD2</accession>
<keyword evidence="9" id="KW-1185">Reference proteome</keyword>
<dbReference type="OrthoDB" id="5807442at2759"/>
<proteinExistence type="predicted"/>
<keyword evidence="5" id="KW-0378">Hydrolase</keyword>
<dbReference type="GO" id="GO:0016787">
    <property type="term" value="F:hydrolase activity"/>
    <property type="evidence" value="ECO:0007669"/>
    <property type="project" value="UniProtKB-KW"/>
</dbReference>
<evidence type="ECO:0000256" key="2">
    <source>
        <dbReference type="ARBA" id="ARBA00022695"/>
    </source>
</evidence>
<comment type="caution">
    <text evidence="8">The sequence shown here is derived from an EMBL/GenBank/DDBJ whole genome shotgun (WGS) entry which is preliminary data.</text>
</comment>
<keyword evidence="7" id="KW-0511">Multifunctional enzyme</keyword>
<keyword evidence="6" id="KW-0695">RNA-directed DNA polymerase</keyword>
<dbReference type="AlphaFoldDB" id="A0A7D9JBD2"/>
<dbReference type="InterPro" id="IPR000477">
    <property type="entry name" value="RT_dom"/>
</dbReference>
<dbReference type="InterPro" id="IPR043128">
    <property type="entry name" value="Rev_trsase/Diguanyl_cyclase"/>
</dbReference>
<dbReference type="Pfam" id="PF17917">
    <property type="entry name" value="RT_RNaseH"/>
    <property type="match status" value="1"/>
</dbReference>
<evidence type="ECO:0000256" key="3">
    <source>
        <dbReference type="ARBA" id="ARBA00022722"/>
    </source>
</evidence>
<keyword evidence="4" id="KW-0255">Endonuclease</keyword>
<dbReference type="Pfam" id="PF00078">
    <property type="entry name" value="RVT_1"/>
    <property type="match status" value="1"/>
</dbReference>
<keyword evidence="1" id="KW-0808">Transferase</keyword>
<dbReference type="InterPro" id="IPR043502">
    <property type="entry name" value="DNA/RNA_pol_sf"/>
</dbReference>
<dbReference type="InterPro" id="IPR041373">
    <property type="entry name" value="RT_RNaseH"/>
</dbReference>
<dbReference type="SUPFAM" id="SSF56672">
    <property type="entry name" value="DNA/RNA polymerases"/>
    <property type="match status" value="1"/>
</dbReference>
<dbReference type="Gene3D" id="3.30.70.270">
    <property type="match status" value="2"/>
</dbReference>
<protein>
    <submittedName>
        <fullName evidence="8">Uncharacterized protein</fullName>
    </submittedName>
</protein>
<evidence type="ECO:0000256" key="1">
    <source>
        <dbReference type="ARBA" id="ARBA00022679"/>
    </source>
</evidence>
<keyword evidence="3" id="KW-0540">Nuclease</keyword>
<dbReference type="Pfam" id="PF17919">
    <property type="entry name" value="RT_RNaseH_2"/>
    <property type="match status" value="1"/>
</dbReference>
<dbReference type="CDD" id="cd09274">
    <property type="entry name" value="RNase_HI_RT_Ty3"/>
    <property type="match status" value="1"/>
</dbReference>
<name>A0A7D9JBD2_PARCT</name>
<evidence type="ECO:0000256" key="4">
    <source>
        <dbReference type="ARBA" id="ARBA00022759"/>
    </source>
</evidence>
<dbReference type="GO" id="GO:0003964">
    <property type="term" value="F:RNA-directed DNA polymerase activity"/>
    <property type="evidence" value="ECO:0007669"/>
    <property type="project" value="UniProtKB-KW"/>
</dbReference>
<dbReference type="InterPro" id="IPR041577">
    <property type="entry name" value="RT_RNaseH_2"/>
</dbReference>
<dbReference type="PROSITE" id="PS50878">
    <property type="entry name" value="RT_POL"/>
    <property type="match status" value="1"/>
</dbReference>
<evidence type="ECO:0000313" key="8">
    <source>
        <dbReference type="EMBL" id="CAB4025594.1"/>
    </source>
</evidence>
<evidence type="ECO:0000256" key="7">
    <source>
        <dbReference type="ARBA" id="ARBA00023268"/>
    </source>
</evidence>
<evidence type="ECO:0000256" key="5">
    <source>
        <dbReference type="ARBA" id="ARBA00022801"/>
    </source>
</evidence>
<dbReference type="EMBL" id="CACRXK020013694">
    <property type="protein sequence ID" value="CAB4025594.1"/>
    <property type="molecule type" value="Genomic_DNA"/>
</dbReference>
<gene>
    <name evidence="8" type="ORF">PACLA_8A024270</name>
</gene>
<keyword evidence="2" id="KW-0548">Nucleotidyltransferase</keyword>
<evidence type="ECO:0000313" key="9">
    <source>
        <dbReference type="Proteomes" id="UP001152795"/>
    </source>
</evidence>
<dbReference type="InterPro" id="IPR050951">
    <property type="entry name" value="Retrovirus_Pol_polyprotein"/>
</dbReference>